<dbReference type="Gene3D" id="3.90.550.10">
    <property type="entry name" value="Spore Coat Polysaccharide Biosynthesis Protein SpsA, Chain A"/>
    <property type="match status" value="1"/>
</dbReference>
<dbReference type="SUPFAM" id="SSF53448">
    <property type="entry name" value="Nucleotide-diphospho-sugar transferases"/>
    <property type="match status" value="1"/>
</dbReference>
<dbReference type="EMBL" id="BAABBM010000001">
    <property type="protein sequence ID" value="GAA3892125.1"/>
    <property type="molecule type" value="Genomic_DNA"/>
</dbReference>
<evidence type="ECO:0000313" key="4">
    <source>
        <dbReference type="Proteomes" id="UP001500827"/>
    </source>
</evidence>
<dbReference type="RefSeq" id="WP_344698494.1">
    <property type="nucleotide sequence ID" value="NZ_BAABBM010000001.1"/>
</dbReference>
<keyword evidence="4" id="KW-1185">Reference proteome</keyword>
<protein>
    <recommendedName>
        <fullName evidence="2">Glycosyltransferase 2-like domain-containing protein</fullName>
    </recommendedName>
</protein>
<evidence type="ECO:0000313" key="3">
    <source>
        <dbReference type="EMBL" id="GAA3892125.1"/>
    </source>
</evidence>
<evidence type="ECO:0000256" key="1">
    <source>
        <dbReference type="SAM" id="MobiDB-lite"/>
    </source>
</evidence>
<comment type="caution">
    <text evidence="3">The sequence shown here is derived from an EMBL/GenBank/DDBJ whole genome shotgun (WGS) entry which is preliminary data.</text>
</comment>
<dbReference type="InterPro" id="IPR029044">
    <property type="entry name" value="Nucleotide-diphossugar_trans"/>
</dbReference>
<dbReference type="Proteomes" id="UP001500827">
    <property type="component" value="Unassembled WGS sequence"/>
</dbReference>
<proteinExistence type="predicted"/>
<sequence length="350" mass="39087">MSKAPARSAAKKLPAVTIVIEWENAIDVEDKWTAAAMSALEREIASVAPRMAAKPRITYLYDTNAVEPGIIERTLEAVAPRLKDLADLEILPTDGLTYYKLKNFGISRAKTELSIMLDSDAAPQPGWLENLIKPFSDPEMMAVGGFTVLGADDFLSKTFALSWIFDLRSEREKTVKREKIHANNCAVRTDFFRENPFPDLPAFKKQCGFWLRDLSARGYQYTRTADAMTVHAPHPGYSFLVWRAWTMGLDRDYQAFQTATKSRLGRFAFAFKFFGGKVGKSWWRIWRNGDEVGLPVWQRPAAMLVSLGFYGIGLAGELGSAVARSFEPLPPPKPKAEARAKPASRKTVAA</sequence>
<evidence type="ECO:0000259" key="2">
    <source>
        <dbReference type="Pfam" id="PF00535"/>
    </source>
</evidence>
<dbReference type="InterPro" id="IPR001173">
    <property type="entry name" value="Glyco_trans_2-like"/>
</dbReference>
<feature type="domain" description="Glycosyltransferase 2-like" evidence="2">
    <location>
        <begin position="102"/>
        <end position="162"/>
    </location>
</feature>
<gene>
    <name evidence="3" type="ORF">GCM10022276_09050</name>
</gene>
<dbReference type="Pfam" id="PF00535">
    <property type="entry name" value="Glycos_transf_2"/>
    <property type="match status" value="1"/>
</dbReference>
<name>A0ABP7L388_9SPHN</name>
<feature type="region of interest" description="Disordered" evidence="1">
    <location>
        <begin position="328"/>
        <end position="350"/>
    </location>
</feature>
<reference evidence="4" key="1">
    <citation type="journal article" date="2019" name="Int. J. Syst. Evol. Microbiol.">
        <title>The Global Catalogue of Microorganisms (GCM) 10K type strain sequencing project: providing services to taxonomists for standard genome sequencing and annotation.</title>
        <authorList>
            <consortium name="The Broad Institute Genomics Platform"/>
            <consortium name="The Broad Institute Genome Sequencing Center for Infectious Disease"/>
            <person name="Wu L."/>
            <person name="Ma J."/>
        </authorList>
    </citation>
    <scope>NUCLEOTIDE SEQUENCE [LARGE SCALE GENOMIC DNA]</scope>
    <source>
        <strain evidence="4">JCM 17543</strain>
    </source>
</reference>
<organism evidence="3 4">
    <name type="scientific">Sphingomonas limnosediminicola</name>
    <dbReference type="NCBI Taxonomy" id="940133"/>
    <lineage>
        <taxon>Bacteria</taxon>
        <taxon>Pseudomonadati</taxon>
        <taxon>Pseudomonadota</taxon>
        <taxon>Alphaproteobacteria</taxon>
        <taxon>Sphingomonadales</taxon>
        <taxon>Sphingomonadaceae</taxon>
        <taxon>Sphingomonas</taxon>
    </lineage>
</organism>
<accession>A0ABP7L388</accession>